<accession>A0ABY6NN60</accession>
<sequence>MFRKLFALVFLALVFTGCKQDKEEEKSAGNLAPLSFQKESLVRKAGKNCDTADYDCSVIALDVVRARGASEVSESINRRLDEHTIGLVSTQKNPNISSLEELAEKFLSDYREAARNFSEEPPWEAYVDQKVYLHTDSLISIGIVTEIFSGGAHGYKTLTFLNMDPTTGKLLSKNDIFEEDFTSFVEQRFRQEQEIPEAENINSTGFWFENETFSLPENIGFSEEKVILIYNSYEIAPYAAGDIMMEIPLKEVVPFMKIE</sequence>
<feature type="domain" description="DUF3298" evidence="1">
    <location>
        <begin position="175"/>
        <end position="249"/>
    </location>
</feature>
<gene>
    <name evidence="3" type="ORF">JRG66_08245</name>
</gene>
<dbReference type="Proteomes" id="UP001163981">
    <property type="component" value="Chromosome"/>
</dbReference>
<dbReference type="InterPro" id="IPR025303">
    <property type="entry name" value="PdaC"/>
</dbReference>
<dbReference type="Gene3D" id="3.30.565.40">
    <property type="entry name" value="Fervidobacterium nodosum Rt17-B1 like"/>
    <property type="match status" value="1"/>
</dbReference>
<proteinExistence type="predicted"/>
<keyword evidence="4" id="KW-1185">Reference proteome</keyword>
<dbReference type="PROSITE" id="PS51257">
    <property type="entry name" value="PROKAR_LIPOPROTEIN"/>
    <property type="match status" value="1"/>
</dbReference>
<reference evidence="3" key="1">
    <citation type="submission" date="2021-02" db="EMBL/GenBank/DDBJ databases">
        <title>Salinimicrobium sp. nov. isolated from seawater in Tongyeong, Republic of Korea.</title>
        <authorList>
            <person name="Lee S.-J."/>
        </authorList>
    </citation>
    <scope>NUCLEOTIDE SEQUENCE</scope>
    <source>
        <strain evidence="3">HN-2-9-2</strain>
    </source>
</reference>
<dbReference type="Gene3D" id="3.90.640.20">
    <property type="entry name" value="Heat-shock cognate protein, ATPase"/>
    <property type="match status" value="1"/>
</dbReference>
<protein>
    <submittedName>
        <fullName evidence="3">DUF3298 domain-containing protein</fullName>
    </submittedName>
</protein>
<dbReference type="InterPro" id="IPR021729">
    <property type="entry name" value="DUF3298"/>
</dbReference>
<dbReference type="Pfam" id="PF13739">
    <property type="entry name" value="PdaC"/>
    <property type="match status" value="1"/>
</dbReference>
<evidence type="ECO:0000259" key="2">
    <source>
        <dbReference type="Pfam" id="PF13739"/>
    </source>
</evidence>
<dbReference type="RefSeq" id="WP_265162300.1">
    <property type="nucleotide sequence ID" value="NZ_CP069620.1"/>
</dbReference>
<evidence type="ECO:0000313" key="3">
    <source>
        <dbReference type="EMBL" id="UZH54003.1"/>
    </source>
</evidence>
<dbReference type="Pfam" id="PF11738">
    <property type="entry name" value="DUF3298"/>
    <property type="match status" value="1"/>
</dbReference>
<dbReference type="EMBL" id="CP069620">
    <property type="protein sequence ID" value="UZH54003.1"/>
    <property type="molecule type" value="Genomic_DNA"/>
</dbReference>
<evidence type="ECO:0000313" key="4">
    <source>
        <dbReference type="Proteomes" id="UP001163981"/>
    </source>
</evidence>
<feature type="domain" description="Deacetylase PdaC" evidence="2">
    <location>
        <begin position="69"/>
        <end position="154"/>
    </location>
</feature>
<name>A0ABY6NN60_9FLAO</name>
<organism evidence="3 4">
    <name type="scientific">Salinimicrobium tongyeongense</name>
    <dbReference type="NCBI Taxonomy" id="2809707"/>
    <lineage>
        <taxon>Bacteria</taxon>
        <taxon>Pseudomonadati</taxon>
        <taxon>Bacteroidota</taxon>
        <taxon>Flavobacteriia</taxon>
        <taxon>Flavobacteriales</taxon>
        <taxon>Flavobacteriaceae</taxon>
        <taxon>Salinimicrobium</taxon>
    </lineage>
</organism>
<dbReference type="InterPro" id="IPR037126">
    <property type="entry name" value="PdaC/RsiV-like_sf"/>
</dbReference>
<evidence type="ECO:0000259" key="1">
    <source>
        <dbReference type="Pfam" id="PF11738"/>
    </source>
</evidence>